<dbReference type="SMART" id="SM00297">
    <property type="entry name" value="BROMO"/>
    <property type="match status" value="1"/>
</dbReference>
<proteinExistence type="predicted"/>
<feature type="compositionally biased region" description="Basic residues" evidence="9">
    <location>
        <begin position="493"/>
        <end position="512"/>
    </location>
</feature>
<feature type="compositionally biased region" description="Low complexity" evidence="9">
    <location>
        <begin position="160"/>
        <end position="183"/>
    </location>
</feature>
<gene>
    <name evidence="11" type="ORF">SAPIO_CDS3864</name>
</gene>
<evidence type="ECO:0000256" key="4">
    <source>
        <dbReference type="ARBA" id="ARBA00023117"/>
    </source>
</evidence>
<feature type="compositionally biased region" description="Low complexity" evidence="9">
    <location>
        <begin position="208"/>
        <end position="218"/>
    </location>
</feature>
<feature type="compositionally biased region" description="Basic and acidic residues" evidence="9">
    <location>
        <begin position="198"/>
        <end position="207"/>
    </location>
</feature>
<evidence type="ECO:0000256" key="8">
    <source>
        <dbReference type="PROSITE-ProRule" id="PRU00035"/>
    </source>
</evidence>
<feature type="compositionally biased region" description="Acidic residues" evidence="9">
    <location>
        <begin position="130"/>
        <end position="146"/>
    </location>
</feature>
<dbReference type="SUPFAM" id="SSF47370">
    <property type="entry name" value="Bromodomain"/>
    <property type="match status" value="1"/>
</dbReference>
<dbReference type="CDD" id="cd05510">
    <property type="entry name" value="Bromo_SPT7_like"/>
    <property type="match status" value="1"/>
</dbReference>
<feature type="region of interest" description="Disordered" evidence="9">
    <location>
        <begin position="102"/>
        <end position="238"/>
    </location>
</feature>
<dbReference type="GO" id="GO:0005198">
    <property type="term" value="F:structural molecule activity"/>
    <property type="evidence" value="ECO:0007669"/>
    <property type="project" value="TreeGrafter"/>
</dbReference>
<protein>
    <recommendedName>
        <fullName evidence="7">SAGA complex subunit Spt7</fullName>
    </recommendedName>
</protein>
<comment type="caution">
    <text evidence="11">The sequence shown here is derived from an EMBL/GenBank/DDBJ whole genome shotgun (WGS) entry which is preliminary data.</text>
</comment>
<feature type="compositionally biased region" description="Low complexity" evidence="9">
    <location>
        <begin position="270"/>
        <end position="297"/>
    </location>
</feature>
<dbReference type="KEGG" id="sapo:SAPIO_CDS3864"/>
<keyword evidence="3" id="KW-0805">Transcription regulation</keyword>
<name>A0A084G9T9_PSEDA</name>
<dbReference type="OrthoDB" id="21449at2759"/>
<evidence type="ECO:0000259" key="10">
    <source>
        <dbReference type="PROSITE" id="PS50014"/>
    </source>
</evidence>
<dbReference type="AlphaFoldDB" id="A0A084G9T9"/>
<keyword evidence="5" id="KW-0804">Transcription</keyword>
<dbReference type="FunFam" id="1.20.920.10:FF:000032">
    <property type="entry name" value="Transcriptional activator spt7"/>
    <property type="match status" value="1"/>
</dbReference>
<feature type="compositionally biased region" description="Acidic residues" evidence="9">
    <location>
        <begin position="476"/>
        <end position="488"/>
    </location>
</feature>
<feature type="region of interest" description="Disordered" evidence="9">
    <location>
        <begin position="655"/>
        <end position="688"/>
    </location>
</feature>
<feature type="domain" description="Bromo" evidence="10">
    <location>
        <begin position="366"/>
        <end position="436"/>
    </location>
</feature>
<reference evidence="11 12" key="1">
    <citation type="journal article" date="2014" name="Genome Announc.">
        <title>Draft genome sequence of the pathogenic fungus Scedosporium apiospermum.</title>
        <authorList>
            <person name="Vandeputte P."/>
            <person name="Ghamrawi S."/>
            <person name="Rechenmann M."/>
            <person name="Iltis A."/>
            <person name="Giraud S."/>
            <person name="Fleury M."/>
            <person name="Thornton C."/>
            <person name="Delhaes L."/>
            <person name="Meyer W."/>
            <person name="Papon N."/>
            <person name="Bouchara J.P."/>
        </authorList>
    </citation>
    <scope>NUCLEOTIDE SEQUENCE [LARGE SCALE GENOMIC DNA]</scope>
    <source>
        <strain evidence="11 12">IHEM 14462</strain>
    </source>
</reference>
<feature type="compositionally biased region" description="Basic and acidic residues" evidence="9">
    <location>
        <begin position="219"/>
        <end position="238"/>
    </location>
</feature>
<dbReference type="InterPro" id="IPR018359">
    <property type="entry name" value="Bromodomain_CS"/>
</dbReference>
<evidence type="ECO:0000256" key="5">
    <source>
        <dbReference type="ARBA" id="ARBA00023163"/>
    </source>
</evidence>
<dbReference type="GO" id="GO:0046695">
    <property type="term" value="C:SLIK (SAGA-like) complex"/>
    <property type="evidence" value="ECO:0007669"/>
    <property type="project" value="InterPro"/>
</dbReference>
<dbReference type="GO" id="GO:0006357">
    <property type="term" value="P:regulation of transcription by RNA polymerase II"/>
    <property type="evidence" value="ECO:0007669"/>
    <property type="project" value="UniProtKB-ARBA"/>
</dbReference>
<keyword evidence="2" id="KW-0597">Phosphoprotein</keyword>
<dbReference type="GeneID" id="27722936"/>
<dbReference type="PANTHER" id="PTHR47343:SF1">
    <property type="entry name" value="TRANSCRIPTIONAL ACTIVATOR SPT7"/>
    <property type="match status" value="1"/>
</dbReference>
<dbReference type="Gene3D" id="1.20.920.10">
    <property type="entry name" value="Bromodomain-like"/>
    <property type="match status" value="1"/>
</dbReference>
<dbReference type="RefSeq" id="XP_016643900.1">
    <property type="nucleotide sequence ID" value="XM_016786557.1"/>
</dbReference>
<evidence type="ECO:0000256" key="2">
    <source>
        <dbReference type="ARBA" id="ARBA00022553"/>
    </source>
</evidence>
<dbReference type="GO" id="GO:0000124">
    <property type="term" value="C:SAGA complex"/>
    <property type="evidence" value="ECO:0007669"/>
    <property type="project" value="InterPro"/>
</dbReference>
<dbReference type="InterPro" id="IPR006565">
    <property type="entry name" value="BTP"/>
</dbReference>
<dbReference type="CDD" id="cd22927">
    <property type="entry name" value="HFD_SPT7"/>
    <property type="match status" value="1"/>
</dbReference>
<dbReference type="InterPro" id="IPR009072">
    <property type="entry name" value="Histone-fold"/>
</dbReference>
<dbReference type="Pfam" id="PF07524">
    <property type="entry name" value="Bromo_TP"/>
    <property type="match status" value="1"/>
</dbReference>
<dbReference type="Pfam" id="PF00439">
    <property type="entry name" value="Bromodomain"/>
    <property type="match status" value="1"/>
</dbReference>
<dbReference type="InterPro" id="IPR036427">
    <property type="entry name" value="Bromodomain-like_sf"/>
</dbReference>
<evidence type="ECO:0000256" key="1">
    <source>
        <dbReference type="ARBA" id="ARBA00004123"/>
    </source>
</evidence>
<dbReference type="PRINTS" id="PR00503">
    <property type="entry name" value="BROMODOMAIN"/>
</dbReference>
<feature type="region of interest" description="Disordered" evidence="9">
    <location>
        <begin position="261"/>
        <end position="297"/>
    </location>
</feature>
<dbReference type="GO" id="GO:0046982">
    <property type="term" value="F:protein heterodimerization activity"/>
    <property type="evidence" value="ECO:0007669"/>
    <property type="project" value="InterPro"/>
</dbReference>
<dbReference type="InterPro" id="IPR037782">
    <property type="entry name" value="Spt7"/>
</dbReference>
<organism evidence="11 12">
    <name type="scientific">Pseudallescheria apiosperma</name>
    <name type="common">Scedosporium apiospermum</name>
    <dbReference type="NCBI Taxonomy" id="563466"/>
    <lineage>
        <taxon>Eukaryota</taxon>
        <taxon>Fungi</taxon>
        <taxon>Dikarya</taxon>
        <taxon>Ascomycota</taxon>
        <taxon>Pezizomycotina</taxon>
        <taxon>Sordariomycetes</taxon>
        <taxon>Hypocreomycetidae</taxon>
        <taxon>Microascales</taxon>
        <taxon>Microascaceae</taxon>
        <taxon>Scedosporium</taxon>
    </lineage>
</organism>
<dbReference type="FunFam" id="1.10.20.10:FF:000072">
    <property type="entry name" value="Transcriptional activator spt7"/>
    <property type="match status" value="1"/>
</dbReference>
<evidence type="ECO:0000256" key="6">
    <source>
        <dbReference type="ARBA" id="ARBA00023242"/>
    </source>
</evidence>
<dbReference type="GO" id="GO:0006325">
    <property type="term" value="P:chromatin organization"/>
    <property type="evidence" value="ECO:0007669"/>
    <property type="project" value="UniProtKB-ARBA"/>
</dbReference>
<dbReference type="PROSITE" id="PS50014">
    <property type="entry name" value="BROMODOMAIN_2"/>
    <property type="match status" value="1"/>
</dbReference>
<feature type="region of interest" description="Disordered" evidence="9">
    <location>
        <begin position="1099"/>
        <end position="1175"/>
    </location>
</feature>
<evidence type="ECO:0000256" key="9">
    <source>
        <dbReference type="SAM" id="MobiDB-lite"/>
    </source>
</evidence>
<evidence type="ECO:0000256" key="3">
    <source>
        <dbReference type="ARBA" id="ARBA00023015"/>
    </source>
</evidence>
<dbReference type="Proteomes" id="UP000028545">
    <property type="component" value="Unassembled WGS sequence"/>
</dbReference>
<feature type="compositionally biased region" description="Low complexity" evidence="9">
    <location>
        <begin position="659"/>
        <end position="671"/>
    </location>
</feature>
<sequence>MHFPNGQNAWPPPTMSNSIGARSSQSKPDDAAARTSTPVDNFPVLMPEASNASDLEDDARRAHFADLYRKSEAKIARLFYEDGSYNEAAIAELEHPVLAPAPPTAALIPATTDHTPAQEPPRKKVKRTIDEDDYDDDEDEEEEEEDNAKATTSLSHIKGKSVAEASAAAAAASLLSPSKSDSPAGPPSATSPPGSHAAADKSSKDGESSSASQSQQPKTSEDARKQLEEARNATEEEVRKSFHTLFYTLENDRTAMIEQQQLEESEKQLQAEMDNNSHNNSSGANSSSQNGHGSLSSANLGASSLTLKHLIARIDMKRDQVRASDAELRLLMNEVRKNRSKWASEENVNQEELYEALEKVLTELKAHTEYSTPFLTRVNKRDAPDYYNFIKQPMDLGSMTKKLKSLTYKSKAEFVTDLNLIWDNCLKYNQDMNHPLRRMANGMRKEAEKLIPLIPDLVIRSRAEVEAEERRKQNGGEDDNGEDSDDEPIMSSRGRKAGAKGSNKSRKAHSKKKEGTPNVDQKPHLQVNGILAKQGREGSEVDGSGFGTPIGGSATPSGINGLSLGVGGVGSNGDAMDLDGPSLNEMALGEALGEAAAQAYEDEEYKIWKQVTKKDRALVAKERFALFKDNHLNVDAPALLRSKAAMRRFLKGQKQAERQQAIASDSQADASGPAVNEPQTNETLAEEMQGEEVRVIPDYYEPLSLVPGVTPSLRWTEDGEGQVINHHEWSLSLVPPEHFRSPVSAFTKRMESNIRQIQETRRLATKISVIKQMQIQSQVYANQFPKSNFDPFVEVDVDQHFISDQGPVMARDTCQDALKRSVGKILYQAGFEELQPAAVDTLTNVAADYFQKLIRTFNLYREADKKPAPSTAGVKLQPRFTPEEVLLHTLDENGCDIASLEAFARDEVARLGTKLSGIHDRMKSHLADLLRPALQADAGADGAGAFKDGSEQFVSGDFAEELGEDFFGFRSLGLEKELGLDTLSVPLHLLQSRVRSQYQQAQSSGAANVDLLDTLPPCEPVTKENIQDQIGLVKNFFLAKLHANGDQPLVEDEDLPPKQRRPRPRLGATGKISSPQKRPLKEQIALARKKKKLEAQMAEAKLNAEKGGGTGSANTTPAKKLKNIPNLNGSGPNPAVLALGAPAMERVDSLQSQGHASQTDKDEPNGMMSPESIDR</sequence>
<evidence type="ECO:0000313" key="11">
    <source>
        <dbReference type="EMBL" id="KEZ44101.1"/>
    </source>
</evidence>
<keyword evidence="12" id="KW-1185">Reference proteome</keyword>
<accession>A0A084G9T9</accession>
<feature type="compositionally biased region" description="Polar residues" evidence="9">
    <location>
        <begin position="15"/>
        <end position="26"/>
    </location>
</feature>
<evidence type="ECO:0000313" key="12">
    <source>
        <dbReference type="Proteomes" id="UP000028545"/>
    </source>
</evidence>
<evidence type="ECO:0000256" key="7">
    <source>
        <dbReference type="ARBA" id="ARBA00093633"/>
    </source>
</evidence>
<keyword evidence="6" id="KW-0539">Nucleus</keyword>
<dbReference type="HOGENOM" id="CLU_006198_0_0_1"/>
<dbReference type="VEuPathDB" id="FungiDB:SAPIO_CDS3864"/>
<keyword evidence="4 8" id="KW-0103">Bromodomain</keyword>
<dbReference type="GO" id="GO:0005634">
    <property type="term" value="C:nucleus"/>
    <property type="evidence" value="ECO:0007669"/>
    <property type="project" value="UniProtKB-SubCell"/>
</dbReference>
<dbReference type="PROSITE" id="PS00633">
    <property type="entry name" value="BROMODOMAIN_1"/>
    <property type="match status" value="1"/>
</dbReference>
<feature type="region of interest" description="Disordered" evidence="9">
    <location>
        <begin position="465"/>
        <end position="555"/>
    </location>
</feature>
<comment type="subcellular location">
    <subcellularLocation>
        <location evidence="1">Nucleus</location>
    </subcellularLocation>
</comment>
<feature type="region of interest" description="Disordered" evidence="9">
    <location>
        <begin position="1"/>
        <end position="57"/>
    </location>
</feature>
<dbReference type="EMBL" id="JOWA01000089">
    <property type="protein sequence ID" value="KEZ44101.1"/>
    <property type="molecule type" value="Genomic_DNA"/>
</dbReference>
<feature type="region of interest" description="Disordered" evidence="9">
    <location>
        <begin position="1047"/>
        <end position="1081"/>
    </location>
</feature>
<dbReference type="OMA" id="YRRSEAK"/>
<dbReference type="PANTHER" id="PTHR47343">
    <property type="entry name" value="TRANSCRIPTIONAL ACTIVATOR SPT7"/>
    <property type="match status" value="1"/>
</dbReference>
<feature type="compositionally biased region" description="Basic and acidic residues" evidence="9">
    <location>
        <begin position="465"/>
        <end position="475"/>
    </location>
</feature>
<dbReference type="InterPro" id="IPR001487">
    <property type="entry name" value="Bromodomain"/>
</dbReference>
<dbReference type="Gene3D" id="1.10.20.10">
    <property type="entry name" value="Histone, subunit A"/>
    <property type="match status" value="1"/>
</dbReference>